<dbReference type="InterPro" id="IPR027417">
    <property type="entry name" value="P-loop_NTPase"/>
</dbReference>
<dbReference type="CDD" id="cd18793">
    <property type="entry name" value="SF2_C_SNF"/>
    <property type="match status" value="1"/>
</dbReference>
<dbReference type="InterPro" id="IPR001650">
    <property type="entry name" value="Helicase_C-like"/>
</dbReference>
<dbReference type="PANTHER" id="PTHR45766:SF6">
    <property type="entry name" value="SWI_SNF-RELATED MATRIX-ASSOCIATED ACTIN-DEPENDENT REGULATOR OF CHROMATIN SUBFAMILY A-LIKE PROTEIN 1"/>
    <property type="match status" value="1"/>
</dbReference>
<dbReference type="InterPro" id="IPR000330">
    <property type="entry name" value="SNF2_N"/>
</dbReference>
<dbReference type="Gene3D" id="3.40.50.300">
    <property type="entry name" value="P-loop containing nucleotide triphosphate hydrolases"/>
    <property type="match status" value="1"/>
</dbReference>
<name>A0A220GFH1_9CAUD</name>
<evidence type="ECO:0000259" key="2">
    <source>
        <dbReference type="PROSITE" id="PS51194"/>
    </source>
</evidence>
<dbReference type="EMBL" id="MF161328">
    <property type="protein sequence ID" value="ASD50990.1"/>
    <property type="molecule type" value="Genomic_DNA"/>
</dbReference>
<gene>
    <name evidence="3" type="ORF">D4276_030</name>
</gene>
<reference evidence="3 4" key="1">
    <citation type="journal article" date="2017" name="Nat. Microbiol.">
        <title>An anti-CRISPR from a virulent streptococcal phage inhibits Streptococcus pyogenes Cas9.</title>
        <authorList>
            <person name="Hynes A.P."/>
            <person name="Rousseau G.M."/>
            <person name="Lemay M.L."/>
            <person name="Horvath P."/>
            <person name="Romero D.A."/>
            <person name="Fremaux C."/>
            <person name="Moineau S."/>
        </authorList>
    </citation>
    <scope>NUCLEOTIDE SEQUENCE [LARGE SCALE GENOMIC DNA]</scope>
</reference>
<proteinExistence type="predicted"/>
<dbReference type="Pfam" id="PF00271">
    <property type="entry name" value="Helicase_C"/>
    <property type="match status" value="1"/>
</dbReference>
<feature type="domain" description="Helicase C-terminal" evidence="2">
    <location>
        <begin position="260"/>
        <end position="402"/>
    </location>
</feature>
<dbReference type="Pfam" id="PF00176">
    <property type="entry name" value="SNF2-rel_dom"/>
    <property type="match status" value="1"/>
</dbReference>
<organism evidence="3 4">
    <name type="scientific">Streptococcus phage D4276</name>
    <dbReference type="NCBI Taxonomy" id="2006928"/>
    <lineage>
        <taxon>Viruses</taxon>
        <taxon>Duplodnaviria</taxon>
        <taxon>Heunggongvirae</taxon>
        <taxon>Uroviricota</taxon>
        <taxon>Caudoviricetes</taxon>
        <taxon>Aliceevansviridae</taxon>
        <taxon>Moineauvirus</taxon>
        <taxon>Moineauvirus D4276</taxon>
    </lineage>
</organism>
<dbReference type="Gene3D" id="3.40.50.10810">
    <property type="entry name" value="Tandem AAA-ATPase domain"/>
    <property type="match status" value="1"/>
</dbReference>
<evidence type="ECO:0000313" key="3">
    <source>
        <dbReference type="EMBL" id="ASD50990.1"/>
    </source>
</evidence>
<dbReference type="GO" id="GO:0005524">
    <property type="term" value="F:ATP binding"/>
    <property type="evidence" value="ECO:0007669"/>
    <property type="project" value="InterPro"/>
</dbReference>
<dbReference type="GO" id="GO:0016787">
    <property type="term" value="F:hydrolase activity"/>
    <property type="evidence" value="ECO:0007669"/>
    <property type="project" value="UniProtKB-KW"/>
</dbReference>
<dbReference type="GO" id="GO:0006281">
    <property type="term" value="P:DNA repair"/>
    <property type="evidence" value="ECO:0007669"/>
    <property type="project" value="TreeGrafter"/>
</dbReference>
<evidence type="ECO:0000313" key="4">
    <source>
        <dbReference type="Proteomes" id="UP000224125"/>
    </source>
</evidence>
<sequence length="411" mass="48001">MKLTNQQNQAFKKFKNLRVGALFMEQGTGKTRVALELIRKTDADLALFFCPFSTKNNLLSEIEKWGIDIEFMVYGYETISSSDTAYLEVLNLVEDRNVFIVADESIFIKNESSKRYRRLLNIAKHSNYRLILNGTPITKDEWDIYNQMNFLSPKIIGMERDQFLNTFFKKIKYKKRGQSAREFYKLSEVNIDYLHRLIEPYIFECSFKFDKEIKIKNISIPASETTREKYEFQKNKLLNSLMIGESCVEQFQNLAVSCFDDENRHKEIASHLKGQIIVFCTLLNEVNNISKEMDCYVITGAQNLKERTEIINKFKNDNKPLLMTIGTGAYGLNLQFCNKIAFASIAFDYGKIDQAKSRISRIGQERDIEYTYFTSDLGIYTMIQENNQRKIDLKELIIERLKKGGHFENCI</sequence>
<dbReference type="SUPFAM" id="SSF52540">
    <property type="entry name" value="P-loop containing nucleoside triphosphate hydrolases"/>
    <property type="match status" value="2"/>
</dbReference>
<keyword evidence="1" id="KW-0378">Hydrolase</keyword>
<keyword evidence="4" id="KW-1185">Reference proteome</keyword>
<dbReference type="InterPro" id="IPR038718">
    <property type="entry name" value="SNF2-like_sf"/>
</dbReference>
<evidence type="ECO:0000256" key="1">
    <source>
        <dbReference type="ARBA" id="ARBA00022801"/>
    </source>
</evidence>
<protein>
    <recommendedName>
        <fullName evidence="2">Helicase C-terminal domain-containing protein</fullName>
    </recommendedName>
</protein>
<dbReference type="SMART" id="SM00490">
    <property type="entry name" value="HELICc"/>
    <property type="match status" value="1"/>
</dbReference>
<dbReference type="PANTHER" id="PTHR45766">
    <property type="entry name" value="DNA ANNEALING HELICASE AND ENDONUCLEASE ZRANB3 FAMILY MEMBER"/>
    <property type="match status" value="1"/>
</dbReference>
<dbReference type="Proteomes" id="UP000224125">
    <property type="component" value="Segment"/>
</dbReference>
<accession>A0A220GFH1</accession>
<dbReference type="GO" id="GO:0031297">
    <property type="term" value="P:replication fork processing"/>
    <property type="evidence" value="ECO:0007669"/>
    <property type="project" value="TreeGrafter"/>
</dbReference>
<dbReference type="PROSITE" id="PS51194">
    <property type="entry name" value="HELICASE_CTER"/>
    <property type="match status" value="1"/>
</dbReference>
<dbReference type="InterPro" id="IPR049730">
    <property type="entry name" value="SNF2/RAD54-like_C"/>
</dbReference>